<protein>
    <submittedName>
        <fullName evidence="7">DUF4870 domain-containing protein</fullName>
    </submittedName>
</protein>
<evidence type="ECO:0000256" key="5">
    <source>
        <dbReference type="SAM" id="MobiDB-lite"/>
    </source>
</evidence>
<dbReference type="InterPro" id="IPR019109">
    <property type="entry name" value="MamF_MmsF"/>
</dbReference>
<feature type="transmembrane region" description="Helical" evidence="6">
    <location>
        <begin position="60"/>
        <end position="80"/>
    </location>
</feature>
<organism evidence="7 8">
    <name type="scientific">Halobacillus seohaensis</name>
    <dbReference type="NCBI Taxonomy" id="447421"/>
    <lineage>
        <taxon>Bacteria</taxon>
        <taxon>Bacillati</taxon>
        <taxon>Bacillota</taxon>
        <taxon>Bacilli</taxon>
        <taxon>Bacillales</taxon>
        <taxon>Bacillaceae</taxon>
        <taxon>Halobacillus</taxon>
    </lineage>
</organism>
<evidence type="ECO:0000313" key="7">
    <source>
        <dbReference type="EMBL" id="MFC7063574.1"/>
    </source>
</evidence>
<accession>A0ABW2ET21</accession>
<feature type="transmembrane region" description="Helical" evidence="6">
    <location>
        <begin position="34"/>
        <end position="53"/>
    </location>
</feature>
<sequence length="134" mass="15017">MSKMEEEPNQKVSSESEKESEKNQKSSTGLEENVGGLLAYLLGFISGVVFLLIEKENDNIRFHAMQSVLVFGGFFVLSLVVNFIPIVGIIISLLIAPLTLVLWIFLMVKAYQGERYHLPITGKMAEEQLRKIGK</sequence>
<feature type="region of interest" description="Disordered" evidence="5">
    <location>
        <begin position="1"/>
        <end position="30"/>
    </location>
</feature>
<keyword evidence="4 6" id="KW-0472">Membrane</keyword>
<evidence type="ECO:0000256" key="2">
    <source>
        <dbReference type="ARBA" id="ARBA00022692"/>
    </source>
</evidence>
<evidence type="ECO:0000256" key="3">
    <source>
        <dbReference type="ARBA" id="ARBA00022989"/>
    </source>
</evidence>
<evidence type="ECO:0000256" key="1">
    <source>
        <dbReference type="ARBA" id="ARBA00004141"/>
    </source>
</evidence>
<feature type="compositionally biased region" description="Basic and acidic residues" evidence="5">
    <location>
        <begin position="1"/>
        <end position="24"/>
    </location>
</feature>
<proteinExistence type="predicted"/>
<feature type="transmembrane region" description="Helical" evidence="6">
    <location>
        <begin position="86"/>
        <end position="108"/>
    </location>
</feature>
<comment type="subcellular location">
    <subcellularLocation>
        <location evidence="1">Membrane</location>
        <topology evidence="1">Multi-pass membrane protein</topology>
    </subcellularLocation>
</comment>
<dbReference type="Proteomes" id="UP001596410">
    <property type="component" value="Unassembled WGS sequence"/>
</dbReference>
<reference evidence="8" key="1">
    <citation type="journal article" date="2019" name="Int. J. Syst. Evol. Microbiol.">
        <title>The Global Catalogue of Microorganisms (GCM) 10K type strain sequencing project: providing services to taxonomists for standard genome sequencing and annotation.</title>
        <authorList>
            <consortium name="The Broad Institute Genomics Platform"/>
            <consortium name="The Broad Institute Genome Sequencing Center for Infectious Disease"/>
            <person name="Wu L."/>
            <person name="Ma J."/>
        </authorList>
    </citation>
    <scope>NUCLEOTIDE SEQUENCE [LARGE SCALE GENOMIC DNA]</scope>
    <source>
        <strain evidence="8">CGMCC 4.1621</strain>
    </source>
</reference>
<evidence type="ECO:0000256" key="6">
    <source>
        <dbReference type="SAM" id="Phobius"/>
    </source>
</evidence>
<keyword evidence="8" id="KW-1185">Reference proteome</keyword>
<dbReference type="EMBL" id="JBHSZV010000049">
    <property type="protein sequence ID" value="MFC7063574.1"/>
    <property type="molecule type" value="Genomic_DNA"/>
</dbReference>
<keyword evidence="3 6" id="KW-1133">Transmembrane helix</keyword>
<evidence type="ECO:0000256" key="4">
    <source>
        <dbReference type="ARBA" id="ARBA00023136"/>
    </source>
</evidence>
<keyword evidence="2 6" id="KW-0812">Transmembrane</keyword>
<dbReference type="PANTHER" id="PTHR36460">
    <property type="entry name" value="UPF0132 DOMAIN PROTEIN (AFU_ORTHOLOGUE AFUA_3G10255)"/>
    <property type="match status" value="1"/>
</dbReference>
<dbReference type="Pfam" id="PF09685">
    <property type="entry name" value="MamF_MmsF"/>
    <property type="match status" value="1"/>
</dbReference>
<gene>
    <name evidence="7" type="ORF">ACFQIC_17325</name>
</gene>
<evidence type="ECO:0000313" key="8">
    <source>
        <dbReference type="Proteomes" id="UP001596410"/>
    </source>
</evidence>
<comment type="caution">
    <text evidence="7">The sequence shown here is derived from an EMBL/GenBank/DDBJ whole genome shotgun (WGS) entry which is preliminary data.</text>
</comment>
<dbReference type="PANTHER" id="PTHR36460:SF1">
    <property type="entry name" value="UPF0132 DOMAIN PROTEIN (AFU_ORTHOLOGUE AFUA_3G10255)"/>
    <property type="match status" value="1"/>
</dbReference>
<name>A0ABW2ET21_9BACI</name>